<name>A0A0C2G664_9BILA</name>
<protein>
    <recommendedName>
        <fullName evidence="3">BTB domain-containing protein</fullName>
    </recommendedName>
</protein>
<feature type="domain" description="BTB" evidence="3">
    <location>
        <begin position="42"/>
        <end position="86"/>
    </location>
</feature>
<dbReference type="InterPro" id="IPR011333">
    <property type="entry name" value="SKP1/BTB/POZ_sf"/>
</dbReference>
<organism evidence="4 5">
    <name type="scientific">Ancylostoma duodenale</name>
    <dbReference type="NCBI Taxonomy" id="51022"/>
    <lineage>
        <taxon>Eukaryota</taxon>
        <taxon>Metazoa</taxon>
        <taxon>Ecdysozoa</taxon>
        <taxon>Nematoda</taxon>
        <taxon>Chromadorea</taxon>
        <taxon>Rhabditida</taxon>
        <taxon>Rhabditina</taxon>
        <taxon>Rhabditomorpha</taxon>
        <taxon>Strongyloidea</taxon>
        <taxon>Ancylostomatidae</taxon>
        <taxon>Ancylostomatinae</taxon>
        <taxon>Ancylostoma</taxon>
    </lineage>
</organism>
<dbReference type="Proteomes" id="UP000054047">
    <property type="component" value="Unassembled WGS sequence"/>
</dbReference>
<dbReference type="EMBL" id="KN735712">
    <property type="protein sequence ID" value="KIH56465.1"/>
    <property type="molecule type" value="Genomic_DNA"/>
</dbReference>
<dbReference type="SUPFAM" id="SSF54695">
    <property type="entry name" value="POZ domain"/>
    <property type="match status" value="1"/>
</dbReference>
<keyword evidence="5" id="KW-1185">Reference proteome</keyword>
<evidence type="ECO:0000256" key="1">
    <source>
        <dbReference type="ARBA" id="ARBA00022441"/>
    </source>
</evidence>
<proteinExistence type="predicted"/>
<evidence type="ECO:0000313" key="4">
    <source>
        <dbReference type="EMBL" id="KIH56465.1"/>
    </source>
</evidence>
<gene>
    <name evidence="4" type="ORF">ANCDUO_13355</name>
</gene>
<dbReference type="Gene3D" id="3.30.710.10">
    <property type="entry name" value="Potassium Channel Kv1.1, Chain A"/>
    <property type="match status" value="1"/>
</dbReference>
<keyword evidence="1" id="KW-0880">Kelch repeat</keyword>
<dbReference type="PANTHER" id="PTHR45632">
    <property type="entry name" value="LD33804P"/>
    <property type="match status" value="1"/>
</dbReference>
<dbReference type="PANTHER" id="PTHR45632:SF3">
    <property type="entry name" value="KELCH-LIKE PROTEIN 32"/>
    <property type="match status" value="1"/>
</dbReference>
<evidence type="ECO:0000313" key="5">
    <source>
        <dbReference type="Proteomes" id="UP000054047"/>
    </source>
</evidence>
<dbReference type="InterPro" id="IPR000210">
    <property type="entry name" value="BTB/POZ_dom"/>
</dbReference>
<dbReference type="PROSITE" id="PS50097">
    <property type="entry name" value="BTB"/>
    <property type="match status" value="1"/>
</dbReference>
<keyword evidence="2" id="KW-0677">Repeat</keyword>
<sequence>MATDERSCSSTGKNAPNIVIDEPHLSEFFTFLQDLRAEGKFCDVEILVGGQSIKAHKLVLMFSIPYFRTMFTTDMKEVKQKQVRLC</sequence>
<evidence type="ECO:0000259" key="3">
    <source>
        <dbReference type="PROSITE" id="PS50097"/>
    </source>
</evidence>
<evidence type="ECO:0000256" key="2">
    <source>
        <dbReference type="ARBA" id="ARBA00022737"/>
    </source>
</evidence>
<dbReference type="OrthoDB" id="5856479at2759"/>
<reference evidence="4 5" key="1">
    <citation type="submission" date="2013-12" db="EMBL/GenBank/DDBJ databases">
        <title>Draft genome of the parsitic nematode Ancylostoma duodenale.</title>
        <authorList>
            <person name="Mitreva M."/>
        </authorList>
    </citation>
    <scope>NUCLEOTIDE SEQUENCE [LARGE SCALE GENOMIC DNA]</scope>
    <source>
        <strain evidence="4 5">Zhejiang</strain>
    </source>
</reference>
<dbReference type="Pfam" id="PF00651">
    <property type="entry name" value="BTB"/>
    <property type="match status" value="1"/>
</dbReference>
<dbReference type="AlphaFoldDB" id="A0A0C2G664"/>
<feature type="non-terminal residue" evidence="4">
    <location>
        <position position="86"/>
    </location>
</feature>
<accession>A0A0C2G664</accession>